<proteinExistence type="predicted"/>
<feature type="domain" description="Extradiol ring-cleavage dioxygenase class III enzyme subunit B" evidence="1">
    <location>
        <begin position="62"/>
        <end position="306"/>
    </location>
</feature>
<dbReference type="RefSeq" id="WP_168117346.1">
    <property type="nucleotide sequence ID" value="NZ_BOON01000045.1"/>
</dbReference>
<dbReference type="CDD" id="cd07366">
    <property type="entry name" value="3MGA_Dioxygenase"/>
    <property type="match status" value="1"/>
</dbReference>
<dbReference type="AlphaFoldDB" id="A0A8J3TFY2"/>
<evidence type="ECO:0000259" key="1">
    <source>
        <dbReference type="Pfam" id="PF02900"/>
    </source>
</evidence>
<comment type="caution">
    <text evidence="2">The sequence shown here is derived from an EMBL/GenBank/DDBJ whole genome shotgun (WGS) entry which is preliminary data.</text>
</comment>
<keyword evidence="3" id="KW-1185">Reference proteome</keyword>
<dbReference type="SUPFAM" id="SSF53213">
    <property type="entry name" value="LigB-like"/>
    <property type="match status" value="1"/>
</dbReference>
<dbReference type="InterPro" id="IPR004183">
    <property type="entry name" value="Xdiol_dOase_suB"/>
</dbReference>
<accession>A0A8J3TFY2</accession>
<evidence type="ECO:0000313" key="3">
    <source>
        <dbReference type="Proteomes" id="UP000599074"/>
    </source>
</evidence>
<dbReference type="Proteomes" id="UP000599074">
    <property type="component" value="Unassembled WGS sequence"/>
</dbReference>
<name>A0A8J3TFY2_9ACTN</name>
<gene>
    <name evidence="2" type="primary">mhpB</name>
    <name evidence="2" type="ORF">Pme01_46640</name>
</gene>
<reference evidence="2" key="1">
    <citation type="submission" date="2021-01" db="EMBL/GenBank/DDBJ databases">
        <title>Whole genome shotgun sequence of Planosporangium mesophilum NBRC 109066.</title>
        <authorList>
            <person name="Komaki H."/>
            <person name="Tamura T."/>
        </authorList>
    </citation>
    <scope>NUCLEOTIDE SEQUENCE</scope>
    <source>
        <strain evidence="2">NBRC 109066</strain>
    </source>
</reference>
<dbReference type="GO" id="GO:0016702">
    <property type="term" value="F:oxidoreductase activity, acting on single donors with incorporation of molecular oxygen, incorporation of two atoms of oxygen"/>
    <property type="evidence" value="ECO:0007669"/>
    <property type="project" value="UniProtKB-ARBA"/>
</dbReference>
<evidence type="ECO:0000313" key="2">
    <source>
        <dbReference type="EMBL" id="GII25067.1"/>
    </source>
</evidence>
<dbReference type="EMBL" id="BOON01000045">
    <property type="protein sequence ID" value="GII25067.1"/>
    <property type="molecule type" value="Genomic_DNA"/>
</dbReference>
<sequence length="327" mass="36278">MANLVAGIGTSHSPMLLTNPRLWLERADQDRRNRELHDLTGRHVTFDELLEQAGDRYAAQMDPQVWEERFQTCMSSMDRLAADLTELRPDVLLIVGDDQEEVFNASNQPAMGIFWGDRWRTGTMEGAPPGEFFDSVKTGYAMDDHHEFQGAPELARDVITGLVEAEFDIASLATTPPNTGFGHAYGFIIRRLLGERPVPVVPILLNTYYPPNQPTPSRCYDFGAAIARAVEASPVDARVVIVASGGLSHFVVDEEIDLQTLDAIRNNDEKPLRELPVERLQSGASEIRNWVAVAGAMQGREVAWSEYAPCYRTLAGTGCGMGFLRWA</sequence>
<dbReference type="Pfam" id="PF02900">
    <property type="entry name" value="LigB"/>
    <property type="match status" value="1"/>
</dbReference>
<organism evidence="2 3">
    <name type="scientific">Planosporangium mesophilum</name>
    <dbReference type="NCBI Taxonomy" id="689768"/>
    <lineage>
        <taxon>Bacteria</taxon>
        <taxon>Bacillati</taxon>
        <taxon>Actinomycetota</taxon>
        <taxon>Actinomycetes</taxon>
        <taxon>Micromonosporales</taxon>
        <taxon>Micromonosporaceae</taxon>
        <taxon>Planosporangium</taxon>
    </lineage>
</organism>
<dbReference type="Gene3D" id="3.40.830.10">
    <property type="entry name" value="LigB-like"/>
    <property type="match status" value="1"/>
</dbReference>
<protein>
    <submittedName>
        <fullName evidence="2">2,3-dihydroxyphenylpropionate 1,2-dioxygenase</fullName>
    </submittedName>
</protein>
<dbReference type="InterPro" id="IPR034938">
    <property type="entry name" value="3MGA_Dioxygenase"/>
</dbReference>
<dbReference type="GO" id="GO:0008198">
    <property type="term" value="F:ferrous iron binding"/>
    <property type="evidence" value="ECO:0007669"/>
    <property type="project" value="InterPro"/>
</dbReference>